<dbReference type="Pfam" id="PF04392">
    <property type="entry name" value="ABC_sub_bind"/>
    <property type="match status" value="1"/>
</dbReference>
<dbReference type="EMBL" id="LWLG01000008">
    <property type="protein sequence ID" value="OAQ20628.1"/>
    <property type="molecule type" value="Genomic_DNA"/>
</dbReference>
<organism evidence="2 3">
    <name type="scientific">Thermosulfurimonas dismutans</name>
    <dbReference type="NCBI Taxonomy" id="999894"/>
    <lineage>
        <taxon>Bacteria</taxon>
        <taxon>Pseudomonadati</taxon>
        <taxon>Thermodesulfobacteriota</taxon>
        <taxon>Thermodesulfobacteria</taxon>
        <taxon>Thermodesulfobacteriales</taxon>
        <taxon>Thermodesulfobacteriaceae</taxon>
        <taxon>Thermosulfurimonas</taxon>
    </lineage>
</organism>
<dbReference type="RefSeq" id="WP_084271000.1">
    <property type="nucleotide sequence ID" value="NZ_LWLG01000008.1"/>
</dbReference>
<dbReference type="PATRIC" id="fig|999894.6.peg.1240"/>
<evidence type="ECO:0000256" key="1">
    <source>
        <dbReference type="SAM" id="Phobius"/>
    </source>
</evidence>
<keyword evidence="3" id="KW-1185">Reference proteome</keyword>
<dbReference type="Gene3D" id="3.40.50.2300">
    <property type="match status" value="2"/>
</dbReference>
<dbReference type="InterPro" id="IPR007487">
    <property type="entry name" value="ABC_transpt-TYRBP-like"/>
</dbReference>
<evidence type="ECO:0000313" key="3">
    <source>
        <dbReference type="Proteomes" id="UP000078390"/>
    </source>
</evidence>
<keyword evidence="1" id="KW-0472">Membrane</keyword>
<dbReference type="SUPFAM" id="SSF53822">
    <property type="entry name" value="Periplasmic binding protein-like I"/>
    <property type="match status" value="1"/>
</dbReference>
<feature type="transmembrane region" description="Helical" evidence="1">
    <location>
        <begin position="6"/>
        <end position="25"/>
    </location>
</feature>
<gene>
    <name evidence="2" type="ORF">TDIS_1243</name>
</gene>
<dbReference type="OrthoDB" id="9776955at2"/>
<dbReference type="Proteomes" id="UP000078390">
    <property type="component" value="Unassembled WGS sequence"/>
</dbReference>
<proteinExistence type="predicted"/>
<keyword evidence="1" id="KW-1133">Transmembrane helix</keyword>
<keyword evidence="1" id="KW-0812">Transmembrane</keyword>
<dbReference type="CDD" id="cd06325">
    <property type="entry name" value="PBP1_ABC_unchar_transporter"/>
    <property type="match status" value="1"/>
</dbReference>
<accession>A0A179D4U4</accession>
<dbReference type="PANTHER" id="PTHR35271:SF1">
    <property type="entry name" value="ABC TRANSPORTER, SUBSTRATE-BINDING LIPOPROTEIN"/>
    <property type="match status" value="1"/>
</dbReference>
<dbReference type="STRING" id="999894.TDIS_1243"/>
<dbReference type="AlphaFoldDB" id="A0A179D4U4"/>
<reference evidence="2 3" key="1">
    <citation type="submission" date="2016-04" db="EMBL/GenBank/DDBJ databases">
        <title>Genome analysis of Thermosulfurimonas dismutans, the first thermophilic sulfur-disproportionating bacterium of the phylum Thermodesulfobacteria.</title>
        <authorList>
            <person name="Mardanov A.V."/>
            <person name="Beletsky A.V."/>
            <person name="Kadnikov V.V."/>
            <person name="Slobodkin A.I."/>
            <person name="Ravin N.V."/>
        </authorList>
    </citation>
    <scope>NUCLEOTIDE SEQUENCE [LARGE SCALE GENOMIC DNA]</scope>
    <source>
        <strain evidence="2 3">S95</strain>
    </source>
</reference>
<comment type="caution">
    <text evidence="2">The sequence shown here is derived from an EMBL/GenBank/DDBJ whole genome shotgun (WGS) entry which is preliminary data.</text>
</comment>
<name>A0A179D4U4_9BACT</name>
<dbReference type="PANTHER" id="PTHR35271">
    <property type="entry name" value="ABC TRANSPORTER, SUBSTRATE-BINDING LIPOPROTEIN-RELATED"/>
    <property type="match status" value="1"/>
</dbReference>
<dbReference type="InterPro" id="IPR028082">
    <property type="entry name" value="Peripla_BP_I"/>
</dbReference>
<evidence type="ECO:0000313" key="2">
    <source>
        <dbReference type="EMBL" id="OAQ20628.1"/>
    </source>
</evidence>
<sequence length="328" mass="35710">MWKKIVFLIIIFLIIVTLLTIKFSIKEQKKHYKLIAIATLMSHPALDAVIQNLKKELEMEGFVENKNVKYIIRNANGQIQLAANIANELSALNPDVIVAVTTPMSQAIVKVARCPVVFAAVTDPVGAGLVKSLDKCEKMITGTSDAWPYYDQLKLIKEITPKVKVLGVLYNPGEAASQYGIKKIRYYAPKLGFKLLEGAVSSTAEVYPVAQNLASRVDALFLSSDNTVISGVGAALKVAIEHKIPLYVGDSGTVAKGGLAAVSVGYPELGRETGKLVARVLRGERCIPVVVARGSEIYLNLKAAELMGVSIPKEIIKKAKKIYYEIQK</sequence>
<protein>
    <submittedName>
        <fullName evidence="2">ABC transporter substrate-binding protein</fullName>
    </submittedName>
</protein>